<evidence type="ECO:0000256" key="1">
    <source>
        <dbReference type="SAM" id="MobiDB-lite"/>
    </source>
</evidence>
<dbReference type="InParanoid" id="A0A7C8NB29"/>
<dbReference type="EMBL" id="WUBL01000016">
    <property type="protein sequence ID" value="KAF2971077.1"/>
    <property type="molecule type" value="Genomic_DNA"/>
</dbReference>
<dbReference type="OrthoDB" id="5404940at2759"/>
<protein>
    <submittedName>
        <fullName evidence="3">Uncharacterized protein</fullName>
    </submittedName>
</protein>
<feature type="compositionally biased region" description="Basic and acidic residues" evidence="1">
    <location>
        <begin position="431"/>
        <end position="442"/>
    </location>
</feature>
<dbReference type="AlphaFoldDB" id="A0A7C8NB29"/>
<feature type="compositionally biased region" description="Polar residues" evidence="1">
    <location>
        <begin position="363"/>
        <end position="377"/>
    </location>
</feature>
<gene>
    <name evidence="3" type="ORF">GQX73_g2494</name>
</gene>
<dbReference type="Proteomes" id="UP000481858">
    <property type="component" value="Unassembled WGS sequence"/>
</dbReference>
<feature type="compositionally biased region" description="Polar residues" evidence="1">
    <location>
        <begin position="493"/>
        <end position="515"/>
    </location>
</feature>
<feature type="compositionally biased region" description="Polar residues" evidence="1">
    <location>
        <begin position="618"/>
        <end position="628"/>
    </location>
</feature>
<feature type="compositionally biased region" description="Low complexity" evidence="1">
    <location>
        <begin position="248"/>
        <end position="257"/>
    </location>
</feature>
<feature type="transmembrane region" description="Helical" evidence="2">
    <location>
        <begin position="85"/>
        <end position="105"/>
    </location>
</feature>
<feature type="region of interest" description="Disordered" evidence="1">
    <location>
        <begin position="417"/>
        <end position="628"/>
    </location>
</feature>
<feature type="compositionally biased region" description="Polar residues" evidence="1">
    <location>
        <begin position="312"/>
        <end position="331"/>
    </location>
</feature>
<evidence type="ECO:0000313" key="4">
    <source>
        <dbReference type="Proteomes" id="UP000481858"/>
    </source>
</evidence>
<proteinExistence type="predicted"/>
<name>A0A7C8NB29_9PEZI</name>
<feature type="transmembrane region" description="Helical" evidence="2">
    <location>
        <begin position="111"/>
        <end position="135"/>
    </location>
</feature>
<keyword evidence="2" id="KW-0472">Membrane</keyword>
<keyword evidence="2" id="KW-1133">Transmembrane helix</keyword>
<feature type="compositionally biased region" description="Basic and acidic residues" evidence="1">
    <location>
        <begin position="11"/>
        <end position="21"/>
    </location>
</feature>
<feature type="compositionally biased region" description="Polar residues" evidence="1">
    <location>
        <begin position="291"/>
        <end position="300"/>
    </location>
</feature>
<evidence type="ECO:0000313" key="3">
    <source>
        <dbReference type="EMBL" id="KAF2971077.1"/>
    </source>
</evidence>
<accession>A0A7C8NB29</accession>
<feature type="region of interest" description="Disordered" evidence="1">
    <location>
        <begin position="229"/>
        <end position="377"/>
    </location>
</feature>
<evidence type="ECO:0000256" key="2">
    <source>
        <dbReference type="SAM" id="Phobius"/>
    </source>
</evidence>
<keyword evidence="4" id="KW-1185">Reference proteome</keyword>
<feature type="transmembrane region" description="Helical" evidence="2">
    <location>
        <begin position="196"/>
        <end position="218"/>
    </location>
</feature>
<sequence length="628" mass="69662">MGAQQPYMYDSGRRDSRLPEKEFDPKAVTRASWEVKPKKPKKKGPLVAFGRHPDAHAVPTGRTYNFRAMSNTSKWLIRWTRYLQLALRALELIAGAGLLALMILISDVMPLVAWVLRIAPGVIVLCSAYAILHLSRPARARPPASSAAYQLFAATTDLAILAFYAFGAVTVLKQSEDWDTIVENKDLLPIFIKSEYYGLVSAIGLHAVSLGISIYLCLMFRRISNMPPDMNPLESNLTSRTKHKRNKSSMASSYTSESSKRLSTPLEDHRRSGAPYEDLSRPPSIPFMQTRRGSQDSFVSSKRDSRIDLPSRQYQITPGNSPRNSPRNSVVSPADQKRKSNPRLAQRGSYMEVPLHEAGSPSRPGSTLNSQPINASPTRVGKFTEAWYASESLISRTQQRQRAMNATERTAAERSKAYEALNQRYGDNESDSERENAMRPDDVSDLEDDDGPINISANMHPNPLRLNPHRATPPREAGGSTQWQKAPIELRDSQQPSQPVLTEMSSNRRSVSGSQDIVDAQSAPAPARRPTILSGWGRRKGNRNSSIQADDQFYSKPYGELKSATPPIPYGEEKGFKATEGRQVSSGNDYDLGSASNMGYRRKVSGVAAEEGRAGPTSRYSRYSVLNE</sequence>
<feature type="region of interest" description="Disordered" evidence="1">
    <location>
        <begin position="1"/>
        <end position="21"/>
    </location>
</feature>
<reference evidence="3 4" key="1">
    <citation type="submission" date="2019-12" db="EMBL/GenBank/DDBJ databases">
        <title>Draft genome sequence of the ascomycete Xylaria multiplex DSM 110363.</title>
        <authorList>
            <person name="Buettner E."/>
            <person name="Kellner H."/>
        </authorList>
    </citation>
    <scope>NUCLEOTIDE SEQUENCE [LARGE SCALE GENOMIC DNA]</scope>
    <source>
        <strain evidence="3 4">DSM 110363</strain>
    </source>
</reference>
<organism evidence="3 4">
    <name type="scientific">Xylaria multiplex</name>
    <dbReference type="NCBI Taxonomy" id="323545"/>
    <lineage>
        <taxon>Eukaryota</taxon>
        <taxon>Fungi</taxon>
        <taxon>Dikarya</taxon>
        <taxon>Ascomycota</taxon>
        <taxon>Pezizomycotina</taxon>
        <taxon>Sordariomycetes</taxon>
        <taxon>Xylariomycetidae</taxon>
        <taxon>Xylariales</taxon>
        <taxon>Xylariaceae</taxon>
        <taxon>Xylaria</taxon>
    </lineage>
</organism>
<keyword evidence="2" id="KW-0812">Transmembrane</keyword>
<feature type="compositionally biased region" description="Basic and acidic residues" evidence="1">
    <location>
        <begin position="571"/>
        <end position="580"/>
    </location>
</feature>
<comment type="caution">
    <text evidence="3">The sequence shown here is derived from an EMBL/GenBank/DDBJ whole genome shotgun (WGS) entry which is preliminary data.</text>
</comment>
<feature type="transmembrane region" description="Helical" evidence="2">
    <location>
        <begin position="147"/>
        <end position="166"/>
    </location>
</feature>